<evidence type="ECO:0000259" key="5">
    <source>
        <dbReference type="Pfam" id="PF22600"/>
    </source>
</evidence>
<feature type="compositionally biased region" description="Basic and acidic residues" evidence="3">
    <location>
        <begin position="9"/>
        <end position="19"/>
    </location>
</feature>
<feature type="compositionally biased region" description="Polar residues" evidence="3">
    <location>
        <begin position="22"/>
        <end position="34"/>
    </location>
</feature>
<reference evidence="7" key="1">
    <citation type="submission" date="2015-09" db="EMBL/GenBank/DDBJ databases">
        <authorList>
            <consortium name="Pathogen Informatics"/>
        </authorList>
    </citation>
    <scope>NUCLEOTIDE SEQUENCE [LARGE SCALE GENOMIC DNA]</scope>
    <source>
        <strain evidence="7">Lake Konstanz</strain>
    </source>
</reference>
<evidence type="ECO:0000256" key="1">
    <source>
        <dbReference type="ARBA" id="ARBA00022723"/>
    </source>
</evidence>
<dbReference type="GO" id="GO:0005739">
    <property type="term" value="C:mitochondrion"/>
    <property type="evidence" value="ECO:0007669"/>
    <property type="project" value="UniProtKB-ARBA"/>
</dbReference>
<feature type="domain" description="Poly(A) RNA polymerase mitochondrial-like central palm" evidence="5">
    <location>
        <begin position="70"/>
        <end position="236"/>
    </location>
</feature>
<dbReference type="InterPro" id="IPR043519">
    <property type="entry name" value="NT_sf"/>
</dbReference>
<feature type="domain" description="PAP-associated" evidence="4">
    <location>
        <begin position="301"/>
        <end position="343"/>
    </location>
</feature>
<sequence length="391" mass="43723">MSSHFTTKRPREEDSDPRPHSALTTRHASSKVESSPRLTVQAVAASTVVTSDFDDRILEVFLRGLLRMVAVSQRDAERTTAIIRDVVEVATAREMYVEVYGSARTGIVLPSSDLDFAIVPSSEQHSVATKRHGGGGDNEKRDTVRNSILGRATSGEIELRPTISSTSFAHLSKRERVAIAGQQLHAVVRALQNDRRFTRIRKILHAHVPIIKCVHRASNCEIDFSFTPDGIRSSDFIVAQLAAPELVLGRGLIIIIKSLLSQWSINDPSTGGLGSFPVALMVIWFLRSEGVHYEKGLKNSYAVHLLGFLKYYGEDFDYKNLAIDLVNMSTFKKYCKKKKGLKNSYAVHLLGFLKYYGEDFDYKNLAIDLVNMSTFKKYCTAEFMIMNPLDS</sequence>
<proteinExistence type="predicted"/>
<dbReference type="GO" id="GO:1990817">
    <property type="term" value="F:poly(A) RNA polymerase activity"/>
    <property type="evidence" value="ECO:0007669"/>
    <property type="project" value="InterPro"/>
</dbReference>
<evidence type="ECO:0000313" key="6">
    <source>
        <dbReference type="EMBL" id="CUI15271.1"/>
    </source>
</evidence>
<dbReference type="Proteomes" id="UP000051952">
    <property type="component" value="Unassembled WGS sequence"/>
</dbReference>
<dbReference type="OMA" id="KNSYAVH"/>
<dbReference type="EMBL" id="CYKH01001966">
    <property type="protein sequence ID" value="CUI15271.1"/>
    <property type="molecule type" value="Genomic_DNA"/>
</dbReference>
<dbReference type="GO" id="GO:0046872">
    <property type="term" value="F:metal ion binding"/>
    <property type="evidence" value="ECO:0007669"/>
    <property type="project" value="UniProtKB-KW"/>
</dbReference>
<dbReference type="GO" id="GO:0043634">
    <property type="term" value="P:polyadenylation-dependent ncRNA catabolic process"/>
    <property type="evidence" value="ECO:0007669"/>
    <property type="project" value="TreeGrafter"/>
</dbReference>
<dbReference type="GO" id="GO:0003729">
    <property type="term" value="F:mRNA binding"/>
    <property type="evidence" value="ECO:0007669"/>
    <property type="project" value="TreeGrafter"/>
</dbReference>
<evidence type="ECO:0000256" key="2">
    <source>
        <dbReference type="ARBA" id="ARBA00022842"/>
    </source>
</evidence>
<keyword evidence="1" id="KW-0479">Metal-binding</keyword>
<dbReference type="InterPro" id="IPR002058">
    <property type="entry name" value="PAP_assoc"/>
</dbReference>
<dbReference type="GO" id="GO:0031499">
    <property type="term" value="C:TRAMP complex"/>
    <property type="evidence" value="ECO:0007669"/>
    <property type="project" value="TreeGrafter"/>
</dbReference>
<dbReference type="PANTHER" id="PTHR23092:SF15">
    <property type="entry name" value="INACTIVE NON-CANONICAL POLY(A) RNA POLYMERASE PROTEIN TRF4-2-RELATED"/>
    <property type="match status" value="1"/>
</dbReference>
<dbReference type="SUPFAM" id="SSF81301">
    <property type="entry name" value="Nucleotidyltransferase"/>
    <property type="match status" value="1"/>
</dbReference>
<dbReference type="InterPro" id="IPR045862">
    <property type="entry name" value="Trf4-like"/>
</dbReference>
<keyword evidence="2" id="KW-0460">Magnesium</keyword>
<gene>
    <name evidence="6" type="ORF">BSAL_33945</name>
</gene>
<dbReference type="VEuPathDB" id="TriTrypDB:BSAL_33945"/>
<keyword evidence="7" id="KW-1185">Reference proteome</keyword>
<dbReference type="GO" id="GO:0005730">
    <property type="term" value="C:nucleolus"/>
    <property type="evidence" value="ECO:0007669"/>
    <property type="project" value="TreeGrafter"/>
</dbReference>
<dbReference type="GO" id="GO:0031123">
    <property type="term" value="P:RNA 3'-end processing"/>
    <property type="evidence" value="ECO:0007669"/>
    <property type="project" value="TreeGrafter"/>
</dbReference>
<dbReference type="AlphaFoldDB" id="A0A0S4KLB7"/>
<dbReference type="Gene3D" id="1.10.1410.10">
    <property type="match status" value="1"/>
</dbReference>
<dbReference type="CDD" id="cd05402">
    <property type="entry name" value="NT_PAP_TUTase"/>
    <property type="match status" value="1"/>
</dbReference>
<protein>
    <submittedName>
        <fullName evidence="6">DNA polymerase sigma-like protein, putative</fullName>
    </submittedName>
</protein>
<accession>A0A0S4KLB7</accession>
<dbReference type="PANTHER" id="PTHR23092">
    <property type="entry name" value="POLY(A) RNA POLYMERASE"/>
    <property type="match status" value="1"/>
</dbReference>
<dbReference type="OrthoDB" id="273917at2759"/>
<feature type="region of interest" description="Disordered" evidence="3">
    <location>
        <begin position="125"/>
        <end position="145"/>
    </location>
</feature>
<dbReference type="Pfam" id="PF03828">
    <property type="entry name" value="PAP_assoc"/>
    <property type="match status" value="2"/>
</dbReference>
<feature type="domain" description="PAP-associated" evidence="4">
    <location>
        <begin position="345"/>
        <end position="380"/>
    </location>
</feature>
<evidence type="ECO:0000313" key="7">
    <source>
        <dbReference type="Proteomes" id="UP000051952"/>
    </source>
</evidence>
<evidence type="ECO:0000259" key="4">
    <source>
        <dbReference type="Pfam" id="PF03828"/>
    </source>
</evidence>
<organism evidence="6 7">
    <name type="scientific">Bodo saltans</name>
    <name type="common">Flagellated protozoan</name>
    <dbReference type="NCBI Taxonomy" id="75058"/>
    <lineage>
        <taxon>Eukaryota</taxon>
        <taxon>Discoba</taxon>
        <taxon>Euglenozoa</taxon>
        <taxon>Kinetoplastea</taxon>
        <taxon>Metakinetoplastina</taxon>
        <taxon>Eubodonida</taxon>
        <taxon>Bodonidae</taxon>
        <taxon>Bodo</taxon>
    </lineage>
</organism>
<dbReference type="Gene3D" id="3.30.460.10">
    <property type="entry name" value="Beta Polymerase, domain 2"/>
    <property type="match status" value="1"/>
</dbReference>
<evidence type="ECO:0000256" key="3">
    <source>
        <dbReference type="SAM" id="MobiDB-lite"/>
    </source>
</evidence>
<dbReference type="Pfam" id="PF22600">
    <property type="entry name" value="MTPAP-like_central"/>
    <property type="match status" value="1"/>
</dbReference>
<dbReference type="SUPFAM" id="SSF81631">
    <property type="entry name" value="PAP/OAS1 substrate-binding domain"/>
    <property type="match status" value="2"/>
</dbReference>
<feature type="region of interest" description="Disordered" evidence="3">
    <location>
        <begin position="1"/>
        <end position="34"/>
    </location>
</feature>
<dbReference type="InterPro" id="IPR054708">
    <property type="entry name" value="MTPAP-like_central"/>
</dbReference>
<name>A0A0S4KLB7_BODSA</name>